<dbReference type="Proteomes" id="UP001145742">
    <property type="component" value="Unassembled WGS sequence"/>
</dbReference>
<proteinExistence type="predicted"/>
<evidence type="ECO:0008006" key="3">
    <source>
        <dbReference type="Google" id="ProtNLM"/>
    </source>
</evidence>
<sequence length="115" mass="13969">MHRFIDTEHNIPSNTINIHSHCNTRGDFHQHCQHHCASHQHHQQQHGTDNNCFWLINNHLNYFRHRFIHTEHSIPSNTINTHSHYTRGDFHQHCQHHCAPHQHHHHQHSMDNHNY</sequence>
<name>A0ABQ9DV78_9PASS</name>
<reference evidence="1" key="1">
    <citation type="submission" date="2019-10" db="EMBL/GenBank/DDBJ databases">
        <authorList>
            <person name="Soares A.E.R."/>
            <person name="Aleixo A."/>
            <person name="Schneider P."/>
            <person name="Miyaki C.Y."/>
            <person name="Schneider M.P."/>
            <person name="Mello C."/>
            <person name="Vasconcelos A.T.R."/>
        </authorList>
    </citation>
    <scope>NUCLEOTIDE SEQUENCE</scope>
    <source>
        <tissue evidence="1">Muscle</tissue>
    </source>
</reference>
<evidence type="ECO:0000313" key="1">
    <source>
        <dbReference type="EMBL" id="KAJ7428283.1"/>
    </source>
</evidence>
<dbReference type="EMBL" id="WHWB01030575">
    <property type="protein sequence ID" value="KAJ7428283.1"/>
    <property type="molecule type" value="Genomic_DNA"/>
</dbReference>
<protein>
    <recommendedName>
        <fullName evidence="3">Histidine-rich glycoprotein-like</fullName>
    </recommendedName>
</protein>
<comment type="caution">
    <text evidence="1">The sequence shown here is derived from an EMBL/GenBank/DDBJ whole genome shotgun (WGS) entry which is preliminary data.</text>
</comment>
<keyword evidence="2" id="KW-1185">Reference proteome</keyword>
<accession>A0ABQ9DV78</accession>
<organism evidence="1 2">
    <name type="scientific">Willisornis vidua</name>
    <name type="common">Xingu scale-backed antbird</name>
    <dbReference type="NCBI Taxonomy" id="1566151"/>
    <lineage>
        <taxon>Eukaryota</taxon>
        <taxon>Metazoa</taxon>
        <taxon>Chordata</taxon>
        <taxon>Craniata</taxon>
        <taxon>Vertebrata</taxon>
        <taxon>Euteleostomi</taxon>
        <taxon>Archelosauria</taxon>
        <taxon>Archosauria</taxon>
        <taxon>Dinosauria</taxon>
        <taxon>Saurischia</taxon>
        <taxon>Theropoda</taxon>
        <taxon>Coelurosauria</taxon>
        <taxon>Aves</taxon>
        <taxon>Neognathae</taxon>
        <taxon>Neoaves</taxon>
        <taxon>Telluraves</taxon>
        <taxon>Australaves</taxon>
        <taxon>Passeriformes</taxon>
        <taxon>Thamnophilidae</taxon>
        <taxon>Willisornis</taxon>
    </lineage>
</organism>
<evidence type="ECO:0000313" key="2">
    <source>
        <dbReference type="Proteomes" id="UP001145742"/>
    </source>
</evidence>
<gene>
    <name evidence="1" type="ORF">WISP_01396</name>
</gene>